<evidence type="ECO:0000313" key="6">
    <source>
        <dbReference type="EMBL" id="ALL12032.1"/>
    </source>
</evidence>
<keyword evidence="3" id="KW-0274">FAD</keyword>
<evidence type="ECO:0000256" key="1">
    <source>
        <dbReference type="ARBA" id="ARBA00001974"/>
    </source>
</evidence>
<dbReference type="PANTHER" id="PTHR42913">
    <property type="entry name" value="APOPTOSIS-INDUCING FACTOR 1"/>
    <property type="match status" value="1"/>
</dbReference>
<dbReference type="InterPro" id="IPR051169">
    <property type="entry name" value="NADH-Q_oxidoreductase"/>
</dbReference>
<sequence>MTLVGAGHAHLHVVRQAARLRAAGLTVTLIAPELFHYSGLASGVLSGALALDEAQIDVGALAAAFGVRHLAQSVVAVDRAARFLTLADGATETYDRLSLNIGSVTADPHGLIGGPGVWPVKPLSQLLTLRARIEAQAAAGAAAPRIVVAGGGHSALELAASLCGLVERCDGRPRVTVFAPSHGAGLPPAAWSRLSAALAERGTVFRSGLVVARTVDSVRLADGALEPCDILVLAAGLSAPPLIGQLGLPLDGQGRLRVSPTLQAIGDPAIFAVGDCAVIEGYARPGAGVFGVRAAPVLLNNLAAQGHDRPPRPYHPQARWLAIMDLGDGRGLAVRGRLWLLGRAALGLKRYLDLGFIRRMRAPPASRPQSIFR</sequence>
<reference evidence="6 7" key="1">
    <citation type="submission" date="2015-10" db="EMBL/GenBank/DDBJ databases">
        <title>Conservation of the essential genome among Caulobacter and Brevundimonas species.</title>
        <authorList>
            <person name="Scott D."/>
            <person name="Ely B."/>
        </authorList>
    </citation>
    <scope>NUCLEOTIDE SEQUENCE [LARGE SCALE GENOMIC DNA]</scope>
    <source>
        <strain evidence="6 7">CB4</strain>
    </source>
</reference>
<dbReference type="GO" id="GO:0003955">
    <property type="term" value="F:NAD(P)H dehydrogenase (quinone) activity"/>
    <property type="evidence" value="ECO:0007669"/>
    <property type="project" value="TreeGrafter"/>
</dbReference>
<dbReference type="InterPro" id="IPR036188">
    <property type="entry name" value="FAD/NAD-bd_sf"/>
</dbReference>
<keyword evidence="7" id="KW-1185">Reference proteome</keyword>
<evidence type="ECO:0000259" key="5">
    <source>
        <dbReference type="Pfam" id="PF07992"/>
    </source>
</evidence>
<dbReference type="GO" id="GO:0019646">
    <property type="term" value="P:aerobic electron transport chain"/>
    <property type="evidence" value="ECO:0007669"/>
    <property type="project" value="TreeGrafter"/>
</dbReference>
<dbReference type="Gene3D" id="3.50.50.100">
    <property type="match status" value="1"/>
</dbReference>
<feature type="domain" description="FAD/NAD(P)-binding" evidence="5">
    <location>
        <begin position="4"/>
        <end position="279"/>
    </location>
</feature>
<accession>A0A0P0NVK4</accession>
<organism evidence="6 7">
    <name type="scientific">Caulobacter henricii</name>
    <dbReference type="NCBI Taxonomy" id="69395"/>
    <lineage>
        <taxon>Bacteria</taxon>
        <taxon>Pseudomonadati</taxon>
        <taxon>Pseudomonadota</taxon>
        <taxon>Alphaproteobacteria</taxon>
        <taxon>Caulobacterales</taxon>
        <taxon>Caulobacteraceae</taxon>
        <taxon>Caulobacter</taxon>
    </lineage>
</organism>
<keyword evidence="2" id="KW-0285">Flavoprotein</keyword>
<comment type="cofactor">
    <cofactor evidence="1">
        <name>FAD</name>
        <dbReference type="ChEBI" id="CHEBI:57692"/>
    </cofactor>
</comment>
<dbReference type="STRING" id="69395.AQ619_00895"/>
<dbReference type="AlphaFoldDB" id="A0A0P0NVK4"/>
<protein>
    <recommendedName>
        <fullName evidence="5">FAD/NAD(P)-binding domain-containing protein</fullName>
    </recommendedName>
</protein>
<evidence type="ECO:0000313" key="7">
    <source>
        <dbReference type="Proteomes" id="UP000056905"/>
    </source>
</evidence>
<name>A0A0P0NVK4_9CAUL</name>
<dbReference type="PANTHER" id="PTHR42913:SF9">
    <property type="entry name" value="SLR1591 PROTEIN"/>
    <property type="match status" value="1"/>
</dbReference>
<evidence type="ECO:0000256" key="2">
    <source>
        <dbReference type="ARBA" id="ARBA00022630"/>
    </source>
</evidence>
<keyword evidence="4" id="KW-0560">Oxidoreductase</keyword>
<dbReference type="PRINTS" id="PR00368">
    <property type="entry name" value="FADPNR"/>
</dbReference>
<gene>
    <name evidence="6" type="ORF">AQ619_00895</name>
</gene>
<dbReference type="KEGG" id="chq:AQ619_00895"/>
<proteinExistence type="predicted"/>
<dbReference type="SUPFAM" id="SSF51905">
    <property type="entry name" value="FAD/NAD(P)-binding domain"/>
    <property type="match status" value="1"/>
</dbReference>
<dbReference type="Pfam" id="PF07992">
    <property type="entry name" value="Pyr_redox_2"/>
    <property type="match status" value="1"/>
</dbReference>
<dbReference type="Proteomes" id="UP000056905">
    <property type="component" value="Chromosome"/>
</dbReference>
<evidence type="ECO:0000256" key="4">
    <source>
        <dbReference type="ARBA" id="ARBA00023002"/>
    </source>
</evidence>
<evidence type="ECO:0000256" key="3">
    <source>
        <dbReference type="ARBA" id="ARBA00022827"/>
    </source>
</evidence>
<dbReference type="InterPro" id="IPR023753">
    <property type="entry name" value="FAD/NAD-binding_dom"/>
</dbReference>
<dbReference type="EMBL" id="CP013002">
    <property type="protein sequence ID" value="ALL12032.1"/>
    <property type="molecule type" value="Genomic_DNA"/>
</dbReference>